<dbReference type="AlphaFoldDB" id="A0AAE0W3P5"/>
<feature type="coiled-coil region" evidence="2">
    <location>
        <begin position="477"/>
        <end position="504"/>
    </location>
</feature>
<evidence type="ECO:0000313" key="5">
    <source>
        <dbReference type="Proteomes" id="UP001195483"/>
    </source>
</evidence>
<evidence type="ECO:0000256" key="1">
    <source>
        <dbReference type="ARBA" id="ARBA00023054"/>
    </source>
</evidence>
<reference evidence="4" key="2">
    <citation type="journal article" date="2021" name="Genome Biol. Evol.">
        <title>Developing a high-quality reference genome for a parasitic bivalve with doubly uniparental inheritance (Bivalvia: Unionida).</title>
        <authorList>
            <person name="Smith C.H."/>
        </authorList>
    </citation>
    <scope>NUCLEOTIDE SEQUENCE</scope>
    <source>
        <strain evidence="4">CHS0354</strain>
        <tissue evidence="4">Mantle</tissue>
    </source>
</reference>
<dbReference type="Proteomes" id="UP001195483">
    <property type="component" value="Unassembled WGS sequence"/>
</dbReference>
<reference evidence="4" key="3">
    <citation type="submission" date="2023-05" db="EMBL/GenBank/DDBJ databases">
        <authorList>
            <person name="Smith C.H."/>
        </authorList>
    </citation>
    <scope>NUCLEOTIDE SEQUENCE</scope>
    <source>
        <strain evidence="4">CHS0354</strain>
        <tissue evidence="4">Mantle</tissue>
    </source>
</reference>
<dbReference type="EMBL" id="JAEAOA010001081">
    <property type="protein sequence ID" value="KAK3600316.1"/>
    <property type="molecule type" value="Genomic_DNA"/>
</dbReference>
<name>A0AAE0W3P5_9BIVA</name>
<comment type="caution">
    <text evidence="4">The sequence shown here is derived from an EMBL/GenBank/DDBJ whole genome shotgun (WGS) entry which is preliminary data.</text>
</comment>
<keyword evidence="1 2" id="KW-0175">Coiled coil</keyword>
<protein>
    <recommendedName>
        <fullName evidence="6">Coiled-coil domain-containing protein 148</fullName>
    </recommendedName>
</protein>
<reference evidence="4" key="1">
    <citation type="journal article" date="2021" name="Genome Biol. Evol.">
        <title>A High-Quality Reference Genome for a Parasitic Bivalve with Doubly Uniparental Inheritance (Bivalvia: Unionida).</title>
        <authorList>
            <person name="Smith C.H."/>
        </authorList>
    </citation>
    <scope>NUCLEOTIDE SEQUENCE</scope>
    <source>
        <strain evidence="4">CHS0354</strain>
    </source>
</reference>
<evidence type="ECO:0000256" key="2">
    <source>
        <dbReference type="SAM" id="Coils"/>
    </source>
</evidence>
<feature type="region of interest" description="Disordered" evidence="3">
    <location>
        <begin position="417"/>
        <end position="457"/>
    </location>
</feature>
<dbReference type="PANTHER" id="PTHR21549:SF1">
    <property type="entry name" value="COILED-COIL DOMAIN-CONTAINING PROTEIN 148"/>
    <property type="match status" value="1"/>
</dbReference>
<keyword evidence="5" id="KW-1185">Reference proteome</keyword>
<evidence type="ECO:0000313" key="4">
    <source>
        <dbReference type="EMBL" id="KAK3600316.1"/>
    </source>
</evidence>
<evidence type="ECO:0000256" key="3">
    <source>
        <dbReference type="SAM" id="MobiDB-lite"/>
    </source>
</evidence>
<organism evidence="4 5">
    <name type="scientific">Potamilus streckersoni</name>
    <dbReference type="NCBI Taxonomy" id="2493646"/>
    <lineage>
        <taxon>Eukaryota</taxon>
        <taxon>Metazoa</taxon>
        <taxon>Spiralia</taxon>
        <taxon>Lophotrochozoa</taxon>
        <taxon>Mollusca</taxon>
        <taxon>Bivalvia</taxon>
        <taxon>Autobranchia</taxon>
        <taxon>Heteroconchia</taxon>
        <taxon>Palaeoheterodonta</taxon>
        <taxon>Unionida</taxon>
        <taxon>Unionoidea</taxon>
        <taxon>Unionidae</taxon>
        <taxon>Ambleminae</taxon>
        <taxon>Lampsilini</taxon>
        <taxon>Potamilus</taxon>
    </lineage>
</organism>
<accession>A0AAE0W3P5</accession>
<dbReference type="PANTHER" id="PTHR21549">
    <property type="entry name" value="MUTATED IN BLADDER CANCER 1"/>
    <property type="match status" value="1"/>
</dbReference>
<gene>
    <name evidence="4" type="ORF">CHS0354_017493</name>
</gene>
<proteinExistence type="predicted"/>
<evidence type="ECO:0008006" key="6">
    <source>
        <dbReference type="Google" id="ProtNLM"/>
    </source>
</evidence>
<sequence>MSHHEPYKPFVTHYVSDEIDRLASRALNGVRSNKIKPVDYEKLKAIATEKKFSSHTSLLKVKKFEQLSKQNKENHLLKQHKLMWQKEFLKLNSLRKKIQNEVDVHIRQNAAEGNICAQIYQDFENYRAMLESDFEKFKEATTEPLWNLREDLQFWLQENMSELKLGSPETVEKHKEIKQTVESVKAQQEHVFQRLQNEECCIEQELNIGEYTDIGMGSLEKRPKIDQGIPEEAFDLECPDEELKVSILQEFINIDQMYLERLEMVEAAHQYALGKDRFGGWTEEEHVVFVSVFDQYSYDTRNRRSLIIDRLKRHLPGKTRADIVAHEDWWDSFRYFHKRCQAVMLDWQRDRMELMQKAQVVFAEACIANELEEVKNEYLKRHNELRKALFQKVEDWREQKYQEMLIKAEMDEKRREEMVERMKSAEEREKRKRQEEKQKIDSYLENKHQKRQEHEEDARQRLMAIQKMLKEQAILDQERIQFRAQQLEKKLEERKEKVEEKDKEEYYRQMRLEALREKVRVIAENNPDRVLQETYAWHGHKTETEDSSINIHKPLFDVHGYSSNQITADPRLKLEAKLREAGLHKTDYARHVMKMVPPPQQPRRDMESNVFKQS</sequence>
<dbReference type="InterPro" id="IPR039902">
    <property type="entry name" value="CCDC148/CCDC112"/>
</dbReference>